<evidence type="ECO:0000313" key="2">
    <source>
        <dbReference type="EMBL" id="MBC5687479.1"/>
    </source>
</evidence>
<accession>A0A923RNJ0</accession>
<organism evidence="2 3">
    <name type="scientific">Mediterraneibacter hominis</name>
    <dbReference type="NCBI Taxonomy" id="2763054"/>
    <lineage>
        <taxon>Bacteria</taxon>
        <taxon>Bacillati</taxon>
        <taxon>Bacillota</taxon>
        <taxon>Clostridia</taxon>
        <taxon>Lachnospirales</taxon>
        <taxon>Lachnospiraceae</taxon>
        <taxon>Mediterraneibacter</taxon>
    </lineage>
</organism>
<protein>
    <submittedName>
        <fullName evidence="2">Helix-turn-helix domain-containing protein</fullName>
    </submittedName>
</protein>
<reference evidence="2" key="1">
    <citation type="submission" date="2020-08" db="EMBL/GenBank/DDBJ databases">
        <title>Genome public.</title>
        <authorList>
            <person name="Liu C."/>
            <person name="Sun Q."/>
        </authorList>
    </citation>
    <scope>NUCLEOTIDE SEQUENCE</scope>
    <source>
        <strain evidence="2">NSJ-55</strain>
    </source>
</reference>
<dbReference type="RefSeq" id="WP_186874168.1">
    <property type="nucleotide sequence ID" value="NZ_JACOPF010000001.1"/>
</dbReference>
<dbReference type="EMBL" id="JACOPF010000001">
    <property type="protein sequence ID" value="MBC5687479.1"/>
    <property type="molecule type" value="Genomic_DNA"/>
</dbReference>
<name>A0A923RNJ0_9FIRM</name>
<dbReference type="GO" id="GO:0003677">
    <property type="term" value="F:DNA binding"/>
    <property type="evidence" value="ECO:0007669"/>
    <property type="project" value="InterPro"/>
</dbReference>
<dbReference type="AlphaFoldDB" id="A0A923RNJ0"/>
<dbReference type="InterPro" id="IPR010982">
    <property type="entry name" value="Lambda_DNA-bd_dom_sf"/>
</dbReference>
<comment type="caution">
    <text evidence="2">The sequence shown here is derived from an EMBL/GenBank/DDBJ whole genome shotgun (WGS) entry which is preliminary data.</text>
</comment>
<keyword evidence="3" id="KW-1185">Reference proteome</keyword>
<sequence>MLIKQIRTYLNVSQTEFAEQLTVTFTTVNRWKNGRAVPNKLA</sequence>
<dbReference type="InterPro" id="IPR001387">
    <property type="entry name" value="Cro/C1-type_HTH"/>
</dbReference>
<proteinExistence type="predicted"/>
<feature type="domain" description="HTH cro/C1-type" evidence="1">
    <location>
        <begin position="3"/>
        <end position="39"/>
    </location>
</feature>
<dbReference type="Gene3D" id="1.10.260.40">
    <property type="entry name" value="lambda repressor-like DNA-binding domains"/>
    <property type="match status" value="1"/>
</dbReference>
<evidence type="ECO:0000259" key="1">
    <source>
        <dbReference type="PROSITE" id="PS50943"/>
    </source>
</evidence>
<dbReference type="SUPFAM" id="SSF47413">
    <property type="entry name" value="lambda repressor-like DNA-binding domains"/>
    <property type="match status" value="1"/>
</dbReference>
<dbReference type="PROSITE" id="PS50943">
    <property type="entry name" value="HTH_CROC1"/>
    <property type="match status" value="1"/>
</dbReference>
<dbReference type="Pfam" id="PF01381">
    <property type="entry name" value="HTH_3"/>
    <property type="match status" value="1"/>
</dbReference>
<dbReference type="CDD" id="cd00093">
    <property type="entry name" value="HTH_XRE"/>
    <property type="match status" value="1"/>
</dbReference>
<gene>
    <name evidence="2" type="ORF">H8S37_00830</name>
</gene>
<dbReference type="Proteomes" id="UP000652477">
    <property type="component" value="Unassembled WGS sequence"/>
</dbReference>
<evidence type="ECO:0000313" key="3">
    <source>
        <dbReference type="Proteomes" id="UP000652477"/>
    </source>
</evidence>